<dbReference type="PROSITE" id="PS50885">
    <property type="entry name" value="HAMP"/>
    <property type="match status" value="1"/>
</dbReference>
<dbReference type="InterPro" id="IPR003660">
    <property type="entry name" value="HAMP_dom"/>
</dbReference>
<dbReference type="SUPFAM" id="SSF103190">
    <property type="entry name" value="Sensory domain-like"/>
    <property type="match status" value="1"/>
</dbReference>
<dbReference type="PANTHER" id="PTHR43081:SF1">
    <property type="entry name" value="ADENYLATE CYCLASE, TERMINAL-DIFFERENTIATION SPECIFIC"/>
    <property type="match status" value="1"/>
</dbReference>
<dbReference type="Pfam" id="PF00211">
    <property type="entry name" value="Guanylate_cyc"/>
    <property type="match status" value="1"/>
</dbReference>
<evidence type="ECO:0000256" key="1">
    <source>
        <dbReference type="SAM" id="Phobius"/>
    </source>
</evidence>
<dbReference type="InterPro" id="IPR001054">
    <property type="entry name" value="A/G_cyclase"/>
</dbReference>
<feature type="domain" description="Guanylate cyclase" evidence="2">
    <location>
        <begin position="448"/>
        <end position="580"/>
    </location>
</feature>
<dbReference type="CDD" id="cd06225">
    <property type="entry name" value="HAMP"/>
    <property type="match status" value="1"/>
</dbReference>
<dbReference type="GO" id="GO:0016020">
    <property type="term" value="C:membrane"/>
    <property type="evidence" value="ECO:0007669"/>
    <property type="project" value="InterPro"/>
</dbReference>
<dbReference type="PANTHER" id="PTHR43081">
    <property type="entry name" value="ADENYLATE CYCLASE, TERMINAL-DIFFERENTIATION SPECIFIC-RELATED"/>
    <property type="match status" value="1"/>
</dbReference>
<dbReference type="InterPro" id="IPR029787">
    <property type="entry name" value="Nucleotide_cyclase"/>
</dbReference>
<keyword evidence="1" id="KW-0812">Transmembrane</keyword>
<keyword evidence="1" id="KW-0472">Membrane</keyword>
<dbReference type="AlphaFoldDB" id="A0A512NNQ4"/>
<keyword evidence="1" id="KW-1133">Transmembrane helix</keyword>
<feature type="transmembrane region" description="Helical" evidence="1">
    <location>
        <begin position="348"/>
        <end position="370"/>
    </location>
</feature>
<dbReference type="Gene3D" id="6.10.340.10">
    <property type="match status" value="1"/>
</dbReference>
<dbReference type="GO" id="GO:0035556">
    <property type="term" value="P:intracellular signal transduction"/>
    <property type="evidence" value="ECO:0007669"/>
    <property type="project" value="InterPro"/>
</dbReference>
<evidence type="ECO:0000259" key="2">
    <source>
        <dbReference type="PROSITE" id="PS50125"/>
    </source>
</evidence>
<dbReference type="CDD" id="cd12913">
    <property type="entry name" value="PDC1_MCP_like"/>
    <property type="match status" value="1"/>
</dbReference>
<dbReference type="InterPro" id="IPR050697">
    <property type="entry name" value="Adenylyl/Guanylyl_Cyclase_3/4"/>
</dbReference>
<sequence length="703" mass="77308">MSTLSEMNGSRRSIPFHVTLLTLMVLIVLPLAAALLWLGWRSVDQLEDRSIRHRMAALDSAVESFLTSGLRVVEAVGSTLAETQAFAPSSTVADEERLRQFAVIIERYPAMAAIYVGYEDGRFLYVGRTDALSISQRLEFDAPDAPSLLLRTLVAGDGPRRETWWFQLADGSHSPVQTRMLDFDPRARPWYIDAMRAKGPVLTEPYTFAQADVVGVSVGMPLRRGGVIGFDFTLNTLSRLIGDYRFTANSIIMVASDTGTIFMESEACRIEGGTCLPGEDQVRAAMRAAINRAVGSDERIERDVTLGGRDYRLLVHQVPPALGRRYMVAAAVPISELAVDSRTLLERAALTAAVAVALAIFGVLLASFVLSRSISRIAAKTERIRDLDFSDRTRVESRITEIVRLSDSVERMREGLEVFGRYVSKHLVQQIMHSPETAGVGGMRREITVMFTDIEGFSRIAETMEPELLTSRLSRYFDALGSAILANHGTIDKYIGDSIMAFWNAPEPDPDHIVNACRAALQAAAAGRQLSEKWRQLGRPGFRTRFGLHTGPAVVGNVGAREHINYTLVGSVANQASRLEGLNKMYHTEILASGEIAAATAGHFVWRQIDRIVAAGTTEEHEIHEPMGEIDAAGQHAEFLAAWRAGREAYVAGRFEPALAAFRTAATLKPDDGPCLVFIGRCTDFLRSGPPQGWNGTWHFDSK</sequence>
<evidence type="ECO:0000259" key="3">
    <source>
        <dbReference type="PROSITE" id="PS50885"/>
    </source>
</evidence>
<comment type="caution">
    <text evidence="4">The sequence shown here is derived from an EMBL/GenBank/DDBJ whole genome shotgun (WGS) entry which is preliminary data.</text>
</comment>
<dbReference type="GO" id="GO:0004016">
    <property type="term" value="F:adenylate cyclase activity"/>
    <property type="evidence" value="ECO:0007669"/>
    <property type="project" value="UniProtKB-ARBA"/>
</dbReference>
<gene>
    <name evidence="4" type="ORF">RSO01_77460</name>
</gene>
<dbReference type="GO" id="GO:0006171">
    <property type="term" value="P:cAMP biosynthetic process"/>
    <property type="evidence" value="ECO:0007669"/>
    <property type="project" value="TreeGrafter"/>
</dbReference>
<dbReference type="SUPFAM" id="SSF55073">
    <property type="entry name" value="Nucleotide cyclase"/>
    <property type="match status" value="1"/>
</dbReference>
<dbReference type="SMART" id="SM00044">
    <property type="entry name" value="CYCc"/>
    <property type="match status" value="1"/>
</dbReference>
<dbReference type="Gene3D" id="3.30.450.20">
    <property type="entry name" value="PAS domain"/>
    <property type="match status" value="2"/>
</dbReference>
<evidence type="ECO:0000313" key="4">
    <source>
        <dbReference type="EMBL" id="GEP60580.1"/>
    </source>
</evidence>
<proteinExistence type="predicted"/>
<dbReference type="PROSITE" id="PS50125">
    <property type="entry name" value="GUANYLATE_CYCLASE_2"/>
    <property type="match status" value="1"/>
</dbReference>
<dbReference type="Gene3D" id="3.30.70.1230">
    <property type="entry name" value="Nucleotide cyclase"/>
    <property type="match status" value="1"/>
</dbReference>
<organism evidence="4 5">
    <name type="scientific">Reyranella soli</name>
    <dbReference type="NCBI Taxonomy" id="1230389"/>
    <lineage>
        <taxon>Bacteria</taxon>
        <taxon>Pseudomonadati</taxon>
        <taxon>Pseudomonadota</taxon>
        <taxon>Alphaproteobacteria</taxon>
        <taxon>Hyphomicrobiales</taxon>
        <taxon>Reyranellaceae</taxon>
        <taxon>Reyranella</taxon>
    </lineage>
</organism>
<keyword evidence="5" id="KW-1185">Reference proteome</keyword>
<dbReference type="EMBL" id="BKAJ01000170">
    <property type="protein sequence ID" value="GEP60580.1"/>
    <property type="molecule type" value="Genomic_DNA"/>
</dbReference>
<dbReference type="CDD" id="cd07302">
    <property type="entry name" value="CHD"/>
    <property type="match status" value="1"/>
</dbReference>
<dbReference type="InterPro" id="IPR029151">
    <property type="entry name" value="Sensor-like_sf"/>
</dbReference>
<name>A0A512NNQ4_9HYPH</name>
<accession>A0A512NNQ4</accession>
<protein>
    <submittedName>
        <fullName evidence="4">Adenylate/guanylate cyclase domain-containing protein</fullName>
    </submittedName>
</protein>
<dbReference type="Proteomes" id="UP000321058">
    <property type="component" value="Unassembled WGS sequence"/>
</dbReference>
<reference evidence="4 5" key="1">
    <citation type="submission" date="2019-07" db="EMBL/GenBank/DDBJ databases">
        <title>Whole genome shotgun sequence of Reyranella soli NBRC 108950.</title>
        <authorList>
            <person name="Hosoyama A."/>
            <person name="Uohara A."/>
            <person name="Ohji S."/>
            <person name="Ichikawa N."/>
        </authorList>
    </citation>
    <scope>NUCLEOTIDE SEQUENCE [LARGE SCALE GENOMIC DNA]</scope>
    <source>
        <strain evidence="4 5">NBRC 108950</strain>
    </source>
</reference>
<feature type="transmembrane region" description="Helical" evidence="1">
    <location>
        <begin position="20"/>
        <end position="40"/>
    </location>
</feature>
<feature type="domain" description="HAMP" evidence="3">
    <location>
        <begin position="368"/>
        <end position="421"/>
    </location>
</feature>
<evidence type="ECO:0000313" key="5">
    <source>
        <dbReference type="Proteomes" id="UP000321058"/>
    </source>
</evidence>